<name>A0A0C9ZH93_9AGAM</name>
<evidence type="ECO:0000256" key="1">
    <source>
        <dbReference type="SAM" id="MobiDB-lite"/>
    </source>
</evidence>
<dbReference type="EMBL" id="KN833708">
    <property type="protein sequence ID" value="KIK25364.1"/>
    <property type="molecule type" value="Genomic_DNA"/>
</dbReference>
<evidence type="ECO:0000313" key="3">
    <source>
        <dbReference type="Proteomes" id="UP000054018"/>
    </source>
</evidence>
<feature type="compositionally biased region" description="Basic residues" evidence="1">
    <location>
        <begin position="25"/>
        <end position="37"/>
    </location>
</feature>
<reference evidence="3" key="2">
    <citation type="submission" date="2015-01" db="EMBL/GenBank/DDBJ databases">
        <title>Evolutionary Origins and Diversification of the Mycorrhizal Mutualists.</title>
        <authorList>
            <consortium name="DOE Joint Genome Institute"/>
            <consortium name="Mycorrhizal Genomics Consortium"/>
            <person name="Kohler A."/>
            <person name="Kuo A."/>
            <person name="Nagy L.G."/>
            <person name="Floudas D."/>
            <person name="Copeland A."/>
            <person name="Barry K.W."/>
            <person name="Cichocki N."/>
            <person name="Veneault-Fourrey C."/>
            <person name="LaButti K."/>
            <person name="Lindquist E.A."/>
            <person name="Lipzen A."/>
            <person name="Lundell T."/>
            <person name="Morin E."/>
            <person name="Murat C."/>
            <person name="Riley R."/>
            <person name="Ohm R."/>
            <person name="Sun H."/>
            <person name="Tunlid A."/>
            <person name="Henrissat B."/>
            <person name="Grigoriev I.V."/>
            <person name="Hibbett D.S."/>
            <person name="Martin F."/>
        </authorList>
    </citation>
    <scope>NUCLEOTIDE SEQUENCE [LARGE SCALE GENOMIC DNA]</scope>
    <source>
        <strain evidence="3">441</strain>
    </source>
</reference>
<accession>A0A0C9ZH93</accession>
<keyword evidence="3" id="KW-1185">Reference proteome</keyword>
<feature type="region of interest" description="Disordered" evidence="1">
    <location>
        <begin position="1"/>
        <end position="47"/>
    </location>
</feature>
<proteinExistence type="predicted"/>
<organism evidence="2 3">
    <name type="scientific">Pisolithus microcarpus 441</name>
    <dbReference type="NCBI Taxonomy" id="765257"/>
    <lineage>
        <taxon>Eukaryota</taxon>
        <taxon>Fungi</taxon>
        <taxon>Dikarya</taxon>
        <taxon>Basidiomycota</taxon>
        <taxon>Agaricomycotina</taxon>
        <taxon>Agaricomycetes</taxon>
        <taxon>Agaricomycetidae</taxon>
        <taxon>Boletales</taxon>
        <taxon>Sclerodermatineae</taxon>
        <taxon>Pisolithaceae</taxon>
        <taxon>Pisolithus</taxon>
    </lineage>
</organism>
<reference evidence="2 3" key="1">
    <citation type="submission" date="2014-04" db="EMBL/GenBank/DDBJ databases">
        <authorList>
            <consortium name="DOE Joint Genome Institute"/>
            <person name="Kuo A."/>
            <person name="Kohler A."/>
            <person name="Costa M.D."/>
            <person name="Nagy L.G."/>
            <person name="Floudas D."/>
            <person name="Copeland A."/>
            <person name="Barry K.W."/>
            <person name="Cichocki N."/>
            <person name="Veneault-Fourrey C."/>
            <person name="LaButti K."/>
            <person name="Lindquist E.A."/>
            <person name="Lipzen A."/>
            <person name="Lundell T."/>
            <person name="Morin E."/>
            <person name="Murat C."/>
            <person name="Sun H."/>
            <person name="Tunlid A."/>
            <person name="Henrissat B."/>
            <person name="Grigoriev I.V."/>
            <person name="Hibbett D.S."/>
            <person name="Martin F."/>
            <person name="Nordberg H.P."/>
            <person name="Cantor M.N."/>
            <person name="Hua S.X."/>
        </authorList>
    </citation>
    <scope>NUCLEOTIDE SEQUENCE [LARGE SCALE GENOMIC DNA]</scope>
    <source>
        <strain evidence="2 3">441</strain>
    </source>
</reference>
<feature type="compositionally biased region" description="Basic and acidic residues" evidence="1">
    <location>
        <begin position="11"/>
        <end position="24"/>
    </location>
</feature>
<gene>
    <name evidence="2" type="ORF">PISMIDRAFT_677255</name>
</gene>
<protein>
    <submittedName>
        <fullName evidence="2">Uncharacterized protein</fullName>
    </submittedName>
</protein>
<dbReference type="HOGENOM" id="CLU_1744945_0_0_1"/>
<sequence>PNGSPAPSKPTRNDFTHAPRNLRDPHRHGRIKTRSKNVSRSETRGSKASILTIPISPPRKITKRLWNVADTYWRHGIPPGWTCNVNIPSLFETAALQQRHKAEDECTANGFPKWKLQQRGASNTTKHRTYSHGLEALLAEDCTLIYWIYY</sequence>
<feature type="non-terminal residue" evidence="2">
    <location>
        <position position="1"/>
    </location>
</feature>
<dbReference type="OrthoDB" id="2681294at2759"/>
<evidence type="ECO:0000313" key="2">
    <source>
        <dbReference type="EMBL" id="KIK25364.1"/>
    </source>
</evidence>
<dbReference type="Proteomes" id="UP000054018">
    <property type="component" value="Unassembled WGS sequence"/>
</dbReference>
<dbReference type="AlphaFoldDB" id="A0A0C9ZH93"/>